<dbReference type="InterPro" id="IPR007484">
    <property type="entry name" value="Peptidase_M28"/>
</dbReference>
<dbReference type="InterPro" id="IPR040234">
    <property type="entry name" value="QC/QCL"/>
</dbReference>
<dbReference type="GO" id="GO:0016603">
    <property type="term" value="F:glutaminyl-peptide cyclotransferase activity"/>
    <property type="evidence" value="ECO:0007669"/>
    <property type="project" value="UniProtKB-EC"/>
</dbReference>
<dbReference type="SMR" id="B4LH47"/>
<dbReference type="HOGENOM" id="CLU_045003_1_0_1"/>
<evidence type="ECO:0000256" key="4">
    <source>
        <dbReference type="ARBA" id="ARBA00022679"/>
    </source>
</evidence>
<dbReference type="InParanoid" id="B4LH47"/>
<dbReference type="GO" id="GO:0008270">
    <property type="term" value="F:zinc ion binding"/>
    <property type="evidence" value="ECO:0007669"/>
    <property type="project" value="TreeGrafter"/>
</dbReference>
<feature type="domain" description="Peptidase M28" evidence="7">
    <location>
        <begin position="108"/>
        <end position="317"/>
    </location>
</feature>
<dbReference type="Proteomes" id="UP000008792">
    <property type="component" value="Unassembled WGS sequence"/>
</dbReference>
<keyword evidence="5" id="KW-0012">Acyltransferase</keyword>
<evidence type="ECO:0000313" key="9">
    <source>
        <dbReference type="Proteomes" id="UP000008792"/>
    </source>
</evidence>
<reference evidence="8 9" key="1">
    <citation type="journal article" date="2007" name="Nature">
        <title>Evolution of genes and genomes on the Drosophila phylogeny.</title>
        <authorList>
            <consortium name="Drosophila 12 Genomes Consortium"/>
            <person name="Clark A.G."/>
            <person name="Eisen M.B."/>
            <person name="Smith D.R."/>
            <person name="Bergman C.M."/>
            <person name="Oliver B."/>
            <person name="Markow T.A."/>
            <person name="Kaufman T.C."/>
            <person name="Kellis M."/>
            <person name="Gelbart W."/>
            <person name="Iyer V.N."/>
            <person name="Pollard D.A."/>
            <person name="Sackton T.B."/>
            <person name="Larracuente A.M."/>
            <person name="Singh N.D."/>
            <person name="Abad J.P."/>
            <person name="Abt D.N."/>
            <person name="Adryan B."/>
            <person name="Aguade M."/>
            <person name="Akashi H."/>
            <person name="Anderson W.W."/>
            <person name="Aquadro C.F."/>
            <person name="Ardell D.H."/>
            <person name="Arguello R."/>
            <person name="Artieri C.G."/>
            <person name="Barbash D.A."/>
            <person name="Barker D."/>
            <person name="Barsanti P."/>
            <person name="Batterham P."/>
            <person name="Batzoglou S."/>
            <person name="Begun D."/>
            <person name="Bhutkar A."/>
            <person name="Blanco E."/>
            <person name="Bosak S.A."/>
            <person name="Bradley R.K."/>
            <person name="Brand A.D."/>
            <person name="Brent M.R."/>
            <person name="Brooks A.N."/>
            <person name="Brown R.H."/>
            <person name="Butlin R.K."/>
            <person name="Caggese C."/>
            <person name="Calvi B.R."/>
            <person name="Bernardo de Carvalho A."/>
            <person name="Caspi A."/>
            <person name="Castrezana S."/>
            <person name="Celniker S.E."/>
            <person name="Chang J.L."/>
            <person name="Chapple C."/>
            <person name="Chatterji S."/>
            <person name="Chinwalla A."/>
            <person name="Civetta A."/>
            <person name="Clifton S.W."/>
            <person name="Comeron J.M."/>
            <person name="Costello J.C."/>
            <person name="Coyne J.A."/>
            <person name="Daub J."/>
            <person name="David R.G."/>
            <person name="Delcher A.L."/>
            <person name="Delehaunty K."/>
            <person name="Do C.B."/>
            <person name="Ebling H."/>
            <person name="Edwards K."/>
            <person name="Eickbush T."/>
            <person name="Evans J.D."/>
            <person name="Filipski A."/>
            <person name="Findeiss S."/>
            <person name="Freyhult E."/>
            <person name="Fulton L."/>
            <person name="Fulton R."/>
            <person name="Garcia A.C."/>
            <person name="Gardiner A."/>
            <person name="Garfield D.A."/>
            <person name="Garvin B.E."/>
            <person name="Gibson G."/>
            <person name="Gilbert D."/>
            <person name="Gnerre S."/>
            <person name="Godfrey J."/>
            <person name="Good R."/>
            <person name="Gotea V."/>
            <person name="Gravely B."/>
            <person name="Greenberg A.J."/>
            <person name="Griffiths-Jones S."/>
            <person name="Gross S."/>
            <person name="Guigo R."/>
            <person name="Gustafson E.A."/>
            <person name="Haerty W."/>
            <person name="Hahn M.W."/>
            <person name="Halligan D.L."/>
            <person name="Halpern A.L."/>
            <person name="Halter G.M."/>
            <person name="Han M.V."/>
            <person name="Heger A."/>
            <person name="Hillier L."/>
            <person name="Hinrichs A.S."/>
            <person name="Holmes I."/>
            <person name="Hoskins R.A."/>
            <person name="Hubisz M.J."/>
            <person name="Hultmark D."/>
            <person name="Huntley M.A."/>
            <person name="Jaffe D.B."/>
            <person name="Jagadeeshan S."/>
            <person name="Jeck W.R."/>
            <person name="Johnson J."/>
            <person name="Jones C.D."/>
            <person name="Jordan W.C."/>
            <person name="Karpen G.H."/>
            <person name="Kataoka E."/>
            <person name="Keightley P.D."/>
            <person name="Kheradpour P."/>
            <person name="Kirkness E.F."/>
            <person name="Koerich L.B."/>
            <person name="Kristiansen K."/>
            <person name="Kudrna D."/>
            <person name="Kulathinal R.J."/>
            <person name="Kumar S."/>
            <person name="Kwok R."/>
            <person name="Lander E."/>
            <person name="Langley C.H."/>
            <person name="Lapoint R."/>
            <person name="Lazzaro B.P."/>
            <person name="Lee S.J."/>
            <person name="Levesque L."/>
            <person name="Li R."/>
            <person name="Lin C.F."/>
            <person name="Lin M.F."/>
            <person name="Lindblad-Toh K."/>
            <person name="Llopart A."/>
            <person name="Long M."/>
            <person name="Low L."/>
            <person name="Lozovsky E."/>
            <person name="Lu J."/>
            <person name="Luo M."/>
            <person name="Machado C.A."/>
            <person name="Makalowski W."/>
            <person name="Marzo M."/>
            <person name="Matsuda M."/>
            <person name="Matzkin L."/>
            <person name="McAllister B."/>
            <person name="McBride C.S."/>
            <person name="McKernan B."/>
            <person name="McKernan K."/>
            <person name="Mendez-Lago M."/>
            <person name="Minx P."/>
            <person name="Mollenhauer M.U."/>
            <person name="Montooth K."/>
            <person name="Mount S.M."/>
            <person name="Mu X."/>
            <person name="Myers E."/>
            <person name="Negre B."/>
            <person name="Newfeld S."/>
            <person name="Nielsen R."/>
            <person name="Noor M.A."/>
            <person name="O'Grady P."/>
            <person name="Pachter L."/>
            <person name="Papaceit M."/>
            <person name="Parisi M.J."/>
            <person name="Parisi M."/>
            <person name="Parts L."/>
            <person name="Pedersen J.S."/>
            <person name="Pesole G."/>
            <person name="Phillippy A.M."/>
            <person name="Ponting C.P."/>
            <person name="Pop M."/>
            <person name="Porcelli D."/>
            <person name="Powell J.R."/>
            <person name="Prohaska S."/>
            <person name="Pruitt K."/>
            <person name="Puig M."/>
            <person name="Quesneville H."/>
            <person name="Ram K.R."/>
            <person name="Rand D."/>
            <person name="Rasmussen M.D."/>
            <person name="Reed L.K."/>
            <person name="Reenan R."/>
            <person name="Reily A."/>
            <person name="Remington K.A."/>
            <person name="Rieger T.T."/>
            <person name="Ritchie M.G."/>
            <person name="Robin C."/>
            <person name="Rogers Y.H."/>
            <person name="Rohde C."/>
            <person name="Rozas J."/>
            <person name="Rubenfield M.J."/>
            <person name="Ruiz A."/>
            <person name="Russo S."/>
            <person name="Salzberg S.L."/>
            <person name="Sanchez-Gracia A."/>
            <person name="Saranga D.J."/>
            <person name="Sato H."/>
            <person name="Schaeffer S.W."/>
            <person name="Schatz M.C."/>
            <person name="Schlenke T."/>
            <person name="Schwartz R."/>
            <person name="Segarra C."/>
            <person name="Singh R.S."/>
            <person name="Sirot L."/>
            <person name="Sirota M."/>
            <person name="Sisneros N.B."/>
            <person name="Smith C.D."/>
            <person name="Smith T.F."/>
            <person name="Spieth J."/>
            <person name="Stage D.E."/>
            <person name="Stark A."/>
            <person name="Stephan W."/>
            <person name="Strausberg R.L."/>
            <person name="Strempel S."/>
            <person name="Sturgill D."/>
            <person name="Sutton G."/>
            <person name="Sutton G.G."/>
            <person name="Tao W."/>
            <person name="Teichmann S."/>
            <person name="Tobari Y.N."/>
            <person name="Tomimura Y."/>
            <person name="Tsolas J.M."/>
            <person name="Valente V.L."/>
            <person name="Venter E."/>
            <person name="Venter J.C."/>
            <person name="Vicario S."/>
            <person name="Vieira F.G."/>
            <person name="Vilella A.J."/>
            <person name="Villasante A."/>
            <person name="Walenz B."/>
            <person name="Wang J."/>
            <person name="Wasserman M."/>
            <person name="Watts T."/>
            <person name="Wilson D."/>
            <person name="Wilson R.K."/>
            <person name="Wing R.A."/>
            <person name="Wolfner M.F."/>
            <person name="Wong A."/>
            <person name="Wong G.K."/>
            <person name="Wu C.I."/>
            <person name="Wu G."/>
            <person name="Yamamoto D."/>
            <person name="Yang H.P."/>
            <person name="Yang S.P."/>
            <person name="Yorke J.A."/>
            <person name="Yoshida K."/>
            <person name="Zdobnov E."/>
            <person name="Zhang P."/>
            <person name="Zhang Y."/>
            <person name="Zimin A.V."/>
            <person name="Baldwin J."/>
            <person name="Abdouelleil A."/>
            <person name="Abdulkadir J."/>
            <person name="Abebe A."/>
            <person name="Abera B."/>
            <person name="Abreu J."/>
            <person name="Acer S.C."/>
            <person name="Aftuck L."/>
            <person name="Alexander A."/>
            <person name="An P."/>
            <person name="Anderson E."/>
            <person name="Anderson S."/>
            <person name="Arachi H."/>
            <person name="Azer M."/>
            <person name="Bachantsang P."/>
            <person name="Barry A."/>
            <person name="Bayul T."/>
            <person name="Berlin A."/>
            <person name="Bessette D."/>
            <person name="Bloom T."/>
            <person name="Blye J."/>
            <person name="Boguslavskiy L."/>
            <person name="Bonnet C."/>
            <person name="Boukhgalter B."/>
            <person name="Bourzgui I."/>
            <person name="Brown A."/>
            <person name="Cahill P."/>
            <person name="Channer S."/>
            <person name="Cheshatsang Y."/>
            <person name="Chuda L."/>
            <person name="Citroen M."/>
            <person name="Collymore A."/>
            <person name="Cooke P."/>
            <person name="Costello M."/>
            <person name="D'Aco K."/>
            <person name="Daza R."/>
            <person name="De Haan G."/>
            <person name="DeGray S."/>
            <person name="DeMaso C."/>
            <person name="Dhargay N."/>
            <person name="Dooley K."/>
            <person name="Dooley E."/>
            <person name="Doricent M."/>
            <person name="Dorje P."/>
            <person name="Dorjee K."/>
            <person name="Dupes A."/>
            <person name="Elong R."/>
            <person name="Falk J."/>
            <person name="Farina A."/>
            <person name="Faro S."/>
            <person name="Ferguson D."/>
            <person name="Fisher S."/>
            <person name="Foley C.D."/>
            <person name="Franke A."/>
            <person name="Friedrich D."/>
            <person name="Gadbois L."/>
            <person name="Gearin G."/>
            <person name="Gearin C.R."/>
            <person name="Giannoukos G."/>
            <person name="Goode T."/>
            <person name="Graham J."/>
            <person name="Grandbois E."/>
            <person name="Grewal S."/>
            <person name="Gyaltsen K."/>
            <person name="Hafez N."/>
            <person name="Hagos B."/>
            <person name="Hall J."/>
            <person name="Henson C."/>
            <person name="Hollinger A."/>
            <person name="Honan T."/>
            <person name="Huard M.D."/>
            <person name="Hughes L."/>
            <person name="Hurhula B."/>
            <person name="Husby M.E."/>
            <person name="Kamat A."/>
            <person name="Kanga B."/>
            <person name="Kashin S."/>
            <person name="Khazanovich D."/>
            <person name="Kisner P."/>
            <person name="Lance K."/>
            <person name="Lara M."/>
            <person name="Lee W."/>
            <person name="Lennon N."/>
            <person name="Letendre F."/>
            <person name="LeVine R."/>
            <person name="Lipovsky A."/>
            <person name="Liu X."/>
            <person name="Liu J."/>
            <person name="Liu S."/>
            <person name="Lokyitsang T."/>
            <person name="Lokyitsang Y."/>
            <person name="Lubonja R."/>
            <person name="Lui A."/>
            <person name="MacDonald P."/>
            <person name="Magnisalis V."/>
            <person name="Maru K."/>
            <person name="Matthews C."/>
            <person name="McCusker W."/>
            <person name="McDonough S."/>
            <person name="Mehta T."/>
            <person name="Meldrim J."/>
            <person name="Meneus L."/>
            <person name="Mihai O."/>
            <person name="Mihalev A."/>
            <person name="Mihova T."/>
            <person name="Mittelman R."/>
            <person name="Mlenga V."/>
            <person name="Montmayeur A."/>
            <person name="Mulrain L."/>
            <person name="Navidi A."/>
            <person name="Naylor J."/>
            <person name="Negash T."/>
            <person name="Nguyen T."/>
            <person name="Nguyen N."/>
            <person name="Nicol R."/>
            <person name="Norbu C."/>
            <person name="Norbu N."/>
            <person name="Novod N."/>
            <person name="O'Neill B."/>
            <person name="Osman S."/>
            <person name="Markiewicz E."/>
            <person name="Oyono O.L."/>
            <person name="Patti C."/>
            <person name="Phunkhang P."/>
            <person name="Pierre F."/>
            <person name="Priest M."/>
            <person name="Raghuraman S."/>
            <person name="Rege F."/>
            <person name="Reyes R."/>
            <person name="Rise C."/>
            <person name="Rogov P."/>
            <person name="Ross K."/>
            <person name="Ryan E."/>
            <person name="Settipalli S."/>
            <person name="Shea T."/>
            <person name="Sherpa N."/>
            <person name="Shi L."/>
            <person name="Shih D."/>
            <person name="Sparrow T."/>
            <person name="Spaulding J."/>
            <person name="Stalker J."/>
            <person name="Stange-Thomann N."/>
            <person name="Stavropoulos S."/>
            <person name="Stone C."/>
            <person name="Strader C."/>
            <person name="Tesfaye S."/>
            <person name="Thomson T."/>
            <person name="Thoulutsang Y."/>
            <person name="Thoulutsang D."/>
            <person name="Topham K."/>
            <person name="Topping I."/>
            <person name="Tsamla T."/>
            <person name="Vassiliev H."/>
            <person name="Vo A."/>
            <person name="Wangchuk T."/>
            <person name="Wangdi T."/>
            <person name="Weiand M."/>
            <person name="Wilkinson J."/>
            <person name="Wilson A."/>
            <person name="Yadav S."/>
            <person name="Young G."/>
            <person name="Yu Q."/>
            <person name="Zembek L."/>
            <person name="Zhong D."/>
            <person name="Zimmer A."/>
            <person name="Zwirko Z."/>
            <person name="Jaffe D.B."/>
            <person name="Alvarez P."/>
            <person name="Brockman W."/>
            <person name="Butler J."/>
            <person name="Chin C."/>
            <person name="Gnerre S."/>
            <person name="Grabherr M."/>
            <person name="Kleber M."/>
            <person name="Mauceli E."/>
            <person name="MacCallum I."/>
        </authorList>
    </citation>
    <scope>NUCLEOTIDE SEQUENCE [LARGE SCALE GENOMIC DNA]</scope>
    <source>
        <strain evidence="9">Tucson 15010-1051.87</strain>
    </source>
</reference>
<dbReference type="EC" id="2.3.2.5" evidence="3"/>
<feature type="transmembrane region" description="Helical" evidence="6">
    <location>
        <begin position="21"/>
        <end position="42"/>
    </location>
</feature>
<dbReference type="OrthoDB" id="3907302at2759"/>
<dbReference type="PANTHER" id="PTHR12283">
    <property type="entry name" value="GLUTAMINYL-PEPTIDE CYCLOTRANSFERASE"/>
    <property type="match status" value="1"/>
</dbReference>
<keyword evidence="9" id="KW-1185">Reference proteome</keyword>
<keyword evidence="6" id="KW-0472">Membrane</keyword>
<evidence type="ECO:0000256" key="3">
    <source>
        <dbReference type="ARBA" id="ARBA00012012"/>
    </source>
</evidence>
<proteinExistence type="inferred from homology"/>
<organism evidence="8 9">
    <name type="scientific">Drosophila virilis</name>
    <name type="common">Fruit fly</name>
    <dbReference type="NCBI Taxonomy" id="7244"/>
    <lineage>
        <taxon>Eukaryota</taxon>
        <taxon>Metazoa</taxon>
        <taxon>Ecdysozoa</taxon>
        <taxon>Arthropoda</taxon>
        <taxon>Hexapoda</taxon>
        <taxon>Insecta</taxon>
        <taxon>Pterygota</taxon>
        <taxon>Neoptera</taxon>
        <taxon>Endopterygota</taxon>
        <taxon>Diptera</taxon>
        <taxon>Brachycera</taxon>
        <taxon>Muscomorpha</taxon>
        <taxon>Ephydroidea</taxon>
        <taxon>Drosophilidae</taxon>
        <taxon>Drosophila</taxon>
    </lineage>
</organism>
<keyword evidence="6" id="KW-0812">Transmembrane</keyword>
<dbReference type="KEGG" id="dvi:6624353"/>
<keyword evidence="6" id="KW-1133">Transmembrane helix</keyword>
<evidence type="ECO:0000313" key="8">
    <source>
        <dbReference type="EMBL" id="EDW69537.2"/>
    </source>
</evidence>
<gene>
    <name evidence="8" type="primary">Dvir\GJ13304</name>
    <name evidence="8" type="ORF">Dvir_GJ13304</name>
</gene>
<dbReference type="Pfam" id="PF04389">
    <property type="entry name" value="Peptidase_M28"/>
    <property type="match status" value="1"/>
</dbReference>
<evidence type="ECO:0000256" key="5">
    <source>
        <dbReference type="ARBA" id="ARBA00023315"/>
    </source>
</evidence>
<dbReference type="eggNOG" id="KOG3946">
    <property type="taxonomic scope" value="Eukaryota"/>
</dbReference>
<accession>B4LH47</accession>
<sequence>MMRITRTVSGVKLQAVLRVARFVSGLSIVLLLINYVLLIRIWREPLTFISDEKYFNKTLAKILRPRWSGSSGHSQVGDFLIEELQDLGFIALRDELFDEKIFTNFLGIMNTDASSFLLLSCHYDSKFLKNAANYVGATDGAVSCAILLNMARTLAPYLRGEFSKRDDIGLLLVFFDGHESLNEVEEDFNSLNGSRRFAEVETIPLKNIELVVTLNLIGAPNHIYMSHYEDTFLWHNRLANIEGDLQKAGKLTKCHKLFHSLKDHESDIEDDHYPFLEEGVPVLHIVPHTFPDAWHTEGDNFKSLHWPTIRNMNAIIPRFVYEFLKTNRETG</sequence>
<keyword evidence="4" id="KW-0808">Transferase</keyword>
<evidence type="ECO:0000256" key="6">
    <source>
        <dbReference type="SAM" id="Phobius"/>
    </source>
</evidence>
<dbReference type="EMBL" id="CH940647">
    <property type="protein sequence ID" value="EDW69537.2"/>
    <property type="molecule type" value="Genomic_DNA"/>
</dbReference>
<protein>
    <recommendedName>
        <fullName evidence="3">glutaminyl-peptide cyclotransferase</fullName>
        <ecNumber evidence="3">2.3.2.5</ecNumber>
    </recommendedName>
</protein>
<evidence type="ECO:0000259" key="7">
    <source>
        <dbReference type="Pfam" id="PF04389"/>
    </source>
</evidence>
<dbReference type="AlphaFoldDB" id="B4LH47"/>
<name>B4LH47_DROVI</name>
<evidence type="ECO:0000256" key="1">
    <source>
        <dbReference type="ARBA" id="ARBA00000001"/>
    </source>
</evidence>
<evidence type="ECO:0000256" key="2">
    <source>
        <dbReference type="ARBA" id="ARBA00006014"/>
    </source>
</evidence>
<dbReference type="SUPFAM" id="SSF53187">
    <property type="entry name" value="Zn-dependent exopeptidases"/>
    <property type="match status" value="1"/>
</dbReference>
<comment type="similarity">
    <text evidence="2">Belongs to the glutaminyl-peptide cyclotransferase family.</text>
</comment>
<dbReference type="PANTHER" id="PTHR12283:SF6">
    <property type="entry name" value="GLUTAMINYL-PEPTIDE CYCLOTRANSFERASE-RELATED"/>
    <property type="match status" value="1"/>
</dbReference>
<dbReference type="Gene3D" id="3.40.630.10">
    <property type="entry name" value="Zn peptidases"/>
    <property type="match status" value="1"/>
</dbReference>
<comment type="catalytic activity">
    <reaction evidence="1">
        <text>N-terminal L-glutaminyl-[peptide] = N-terminal 5-oxo-L-prolyl-[peptide] + NH4(+)</text>
        <dbReference type="Rhea" id="RHEA:23652"/>
        <dbReference type="Rhea" id="RHEA-COMP:11736"/>
        <dbReference type="Rhea" id="RHEA-COMP:11846"/>
        <dbReference type="ChEBI" id="CHEBI:28938"/>
        <dbReference type="ChEBI" id="CHEBI:64722"/>
        <dbReference type="ChEBI" id="CHEBI:87215"/>
        <dbReference type="EC" id="2.3.2.5"/>
    </reaction>
</comment>